<evidence type="ECO:0000313" key="2">
    <source>
        <dbReference type="EMBL" id="MET4570708.1"/>
    </source>
</evidence>
<sequence length="183" mass="20021">MEVQRSERDAANGCGTAAFLGGKSFWRFSRIGPRLLPGLLVCALLLTTADEANAMGKMCLFSAVRGVVLDHGKPVEGARIERSYKWSWKNEGGSDQATTDAQGAFALPAIWGRSLLGSLLPHEPFVEQTILIHHAGNTYKAWMLDKRNYNENGELGGRPVSLVCRLEAEVVHHGKVYGICEPQ</sequence>
<name>A0ABV2Q1L4_9GAMM</name>
<evidence type="ECO:0000313" key="3">
    <source>
        <dbReference type="Proteomes" id="UP001549251"/>
    </source>
</evidence>
<organism evidence="2 3">
    <name type="scientific">Rhodanobacter soli</name>
    <dbReference type="NCBI Taxonomy" id="590609"/>
    <lineage>
        <taxon>Bacteria</taxon>
        <taxon>Pseudomonadati</taxon>
        <taxon>Pseudomonadota</taxon>
        <taxon>Gammaproteobacteria</taxon>
        <taxon>Lysobacterales</taxon>
        <taxon>Rhodanobacteraceae</taxon>
        <taxon>Rhodanobacter</taxon>
    </lineage>
</organism>
<dbReference type="RefSeq" id="WP_354552147.1">
    <property type="nucleotide sequence ID" value="NZ_JBEPSD010000003.1"/>
</dbReference>
<accession>A0ABV2Q1L4</accession>
<gene>
    <name evidence="2" type="ORF">ABIE04_003087</name>
</gene>
<proteinExistence type="predicted"/>
<dbReference type="Proteomes" id="UP001549251">
    <property type="component" value="Unassembled WGS sequence"/>
</dbReference>
<dbReference type="InterPro" id="IPR046474">
    <property type="entry name" value="DUF6795"/>
</dbReference>
<feature type="domain" description="DUF6795" evidence="1">
    <location>
        <begin position="64"/>
        <end position="169"/>
    </location>
</feature>
<dbReference type="EMBL" id="JBEPSD010000003">
    <property type="protein sequence ID" value="MET4570708.1"/>
    <property type="molecule type" value="Genomic_DNA"/>
</dbReference>
<reference evidence="2 3" key="1">
    <citation type="submission" date="2024-06" db="EMBL/GenBank/DDBJ databases">
        <title>Sorghum-associated microbial communities from plants grown in Nebraska, USA.</title>
        <authorList>
            <person name="Schachtman D."/>
        </authorList>
    </citation>
    <scope>NUCLEOTIDE SEQUENCE [LARGE SCALE GENOMIC DNA]</scope>
    <source>
        <strain evidence="2 3">1757</strain>
    </source>
</reference>
<keyword evidence="3" id="KW-1185">Reference proteome</keyword>
<dbReference type="Pfam" id="PF20598">
    <property type="entry name" value="DUF6795"/>
    <property type="match status" value="1"/>
</dbReference>
<protein>
    <recommendedName>
        <fullName evidence="1">DUF6795 domain-containing protein</fullName>
    </recommendedName>
</protein>
<evidence type="ECO:0000259" key="1">
    <source>
        <dbReference type="Pfam" id="PF20598"/>
    </source>
</evidence>
<comment type="caution">
    <text evidence="2">The sequence shown here is derived from an EMBL/GenBank/DDBJ whole genome shotgun (WGS) entry which is preliminary data.</text>
</comment>